<comment type="similarity">
    <text evidence="3">Belongs to the complement C6/C7/C8/C9 family.</text>
</comment>
<dbReference type="PRINTS" id="PR01705">
    <property type="entry name" value="TSP1REPEAT"/>
</dbReference>
<keyword evidence="20" id="KW-1053">Target membrane</keyword>
<feature type="disulfide bond" evidence="24">
    <location>
        <begin position="128"/>
        <end position="146"/>
    </location>
</feature>
<dbReference type="EMBL" id="JAFBMS010000093">
    <property type="protein sequence ID" value="KAG9337163.1"/>
    <property type="molecule type" value="Genomic_DNA"/>
</dbReference>
<keyword evidence="15" id="KW-0180">Complement pathway</keyword>
<keyword evidence="5" id="KW-0964">Secreted</keyword>
<evidence type="ECO:0000256" key="16">
    <source>
        <dbReference type="ARBA" id="ARBA00023058"/>
    </source>
</evidence>
<dbReference type="Gene3D" id="2.20.100.10">
    <property type="entry name" value="Thrombospondin type-1 (TSP1) repeat"/>
    <property type="match status" value="2"/>
</dbReference>
<dbReference type="PROSITE" id="PS50092">
    <property type="entry name" value="TSP1"/>
    <property type="match status" value="2"/>
</dbReference>
<dbReference type="PROSITE" id="PS50068">
    <property type="entry name" value="LDLRA_2"/>
    <property type="match status" value="1"/>
</dbReference>
<dbReference type="InterPro" id="IPR020863">
    <property type="entry name" value="MACPF_CS"/>
</dbReference>
<organism evidence="28 29">
    <name type="scientific">Albula glossodonta</name>
    <name type="common">roundjaw bonefish</name>
    <dbReference type="NCBI Taxonomy" id="121402"/>
    <lineage>
        <taxon>Eukaryota</taxon>
        <taxon>Metazoa</taxon>
        <taxon>Chordata</taxon>
        <taxon>Craniata</taxon>
        <taxon>Vertebrata</taxon>
        <taxon>Euteleostomi</taxon>
        <taxon>Actinopterygii</taxon>
        <taxon>Neopterygii</taxon>
        <taxon>Teleostei</taxon>
        <taxon>Albuliformes</taxon>
        <taxon>Albulidae</taxon>
        <taxon>Albula</taxon>
    </lineage>
</organism>
<evidence type="ECO:0000256" key="17">
    <source>
        <dbReference type="ARBA" id="ARBA00023136"/>
    </source>
</evidence>
<evidence type="ECO:0000256" key="18">
    <source>
        <dbReference type="ARBA" id="ARBA00023157"/>
    </source>
</evidence>
<dbReference type="GO" id="GO:0031640">
    <property type="term" value="P:killing of cells of another organism"/>
    <property type="evidence" value="ECO:0007669"/>
    <property type="project" value="UniProtKB-KW"/>
</dbReference>
<evidence type="ECO:0000256" key="22">
    <source>
        <dbReference type="ARBA" id="ARBA00093281"/>
    </source>
</evidence>
<dbReference type="PRINTS" id="PR00764">
    <property type="entry name" value="COMPLEMENTC9"/>
</dbReference>
<evidence type="ECO:0000256" key="13">
    <source>
        <dbReference type="ARBA" id="ARBA00022852"/>
    </source>
</evidence>
<dbReference type="InterPro" id="IPR000884">
    <property type="entry name" value="TSP1_rpt"/>
</dbReference>
<dbReference type="InterPro" id="IPR001862">
    <property type="entry name" value="MAC_perforin"/>
</dbReference>
<keyword evidence="13" id="KW-0204">Cytolysis</keyword>
<evidence type="ECO:0000256" key="4">
    <source>
        <dbReference type="ARBA" id="ARBA00022452"/>
    </source>
</evidence>
<dbReference type="PROSITE" id="PS51412">
    <property type="entry name" value="MACPF_2"/>
    <property type="match status" value="1"/>
</dbReference>
<keyword evidence="29" id="KW-1185">Reference proteome</keyword>
<dbReference type="SMART" id="SM00032">
    <property type="entry name" value="CCP"/>
    <property type="match status" value="2"/>
</dbReference>
<proteinExistence type="inferred from homology"/>
<keyword evidence="8" id="KW-0399">Innate immunity</keyword>
<evidence type="ECO:0000256" key="12">
    <source>
        <dbReference type="ARBA" id="ARBA00022737"/>
    </source>
</evidence>
<comment type="caution">
    <text evidence="25">Lacks conserved residue(s) required for the propagation of feature annotation.</text>
</comment>
<keyword evidence="12" id="KW-0677">Repeat</keyword>
<dbReference type="InterPro" id="IPR035976">
    <property type="entry name" value="Sushi/SCR/CCP_sf"/>
</dbReference>
<dbReference type="Pfam" id="PF18434">
    <property type="entry name" value="Kazal_3"/>
    <property type="match status" value="1"/>
</dbReference>
<feature type="domain" description="MACPF" evidence="27">
    <location>
        <begin position="161"/>
        <end position="484"/>
    </location>
</feature>
<gene>
    <name evidence="28" type="ORF">JZ751_029643</name>
</gene>
<feature type="disulfide bond" evidence="25">
    <location>
        <begin position="627"/>
        <end position="654"/>
    </location>
</feature>
<dbReference type="SMART" id="SM00457">
    <property type="entry name" value="MACPF"/>
    <property type="match status" value="1"/>
</dbReference>
<dbReference type="Gene3D" id="4.10.400.10">
    <property type="entry name" value="Low-density Lipoprotein Receptor"/>
    <property type="match status" value="1"/>
</dbReference>
<evidence type="ECO:0000256" key="19">
    <source>
        <dbReference type="ARBA" id="ARBA00023180"/>
    </source>
</evidence>
<evidence type="ECO:0000259" key="27">
    <source>
        <dbReference type="PROSITE" id="PS51412"/>
    </source>
</evidence>
<dbReference type="InterPro" id="IPR040729">
    <property type="entry name" value="Kazal_3"/>
</dbReference>
<comment type="subcellular location">
    <subcellularLocation>
        <location evidence="2">Secreted</location>
    </subcellularLocation>
    <subcellularLocation>
        <location evidence="1">Target cell membrane</location>
        <topology evidence="1">Multi-pass membrane protein</topology>
    </subcellularLocation>
</comment>
<accession>A0A8T2N9T3</accession>
<dbReference type="InterPro" id="IPR036383">
    <property type="entry name" value="TSP1_rpt_sf"/>
</dbReference>
<evidence type="ECO:0000256" key="8">
    <source>
        <dbReference type="ARBA" id="ARBA00022588"/>
    </source>
</evidence>
<dbReference type="GO" id="GO:0006958">
    <property type="term" value="P:complement activation, classical pathway"/>
    <property type="evidence" value="ECO:0007669"/>
    <property type="project" value="UniProtKB-KW"/>
</dbReference>
<dbReference type="CDD" id="cd00112">
    <property type="entry name" value="LDLa"/>
    <property type="match status" value="1"/>
</dbReference>
<reference evidence="28" key="1">
    <citation type="thesis" date="2021" institute="BYU ScholarsArchive" country="Provo, UT, USA">
        <title>Applications of and Algorithms for Genome Assembly and Genomic Analyses with an Emphasis on Marine Teleosts.</title>
        <authorList>
            <person name="Pickett B.D."/>
        </authorList>
    </citation>
    <scope>NUCLEOTIDE SEQUENCE</scope>
    <source>
        <strain evidence="28">HI-2016</strain>
    </source>
</reference>
<evidence type="ECO:0000313" key="29">
    <source>
        <dbReference type="Proteomes" id="UP000824540"/>
    </source>
</evidence>
<keyword evidence="9 25" id="KW-0768">Sushi</keyword>
<evidence type="ECO:0000313" key="28">
    <source>
        <dbReference type="EMBL" id="KAG9337163.1"/>
    </source>
</evidence>
<evidence type="ECO:0000256" key="21">
    <source>
        <dbReference type="ARBA" id="ARBA00073222"/>
    </source>
</evidence>
<evidence type="ECO:0000256" key="11">
    <source>
        <dbReference type="ARBA" id="ARBA00022729"/>
    </source>
</evidence>
<evidence type="ECO:0000256" key="5">
    <source>
        <dbReference type="ARBA" id="ARBA00022525"/>
    </source>
</evidence>
<evidence type="ECO:0000256" key="6">
    <source>
        <dbReference type="ARBA" id="ARBA00022536"/>
    </source>
</evidence>
<dbReference type="PANTHER" id="PTHR45742">
    <property type="entry name" value="COMPLEMENT COMPONENT C6"/>
    <property type="match status" value="1"/>
</dbReference>
<name>A0A8T2N9T3_9TELE</name>
<evidence type="ECO:0000256" key="20">
    <source>
        <dbReference type="ARBA" id="ARBA00023298"/>
    </source>
</evidence>
<sequence length="872" mass="97753">MSKFCREGAQLSEERSSLGRQKRAQNHCEFLPHFTMKNGRKLTLASLSVVLYLGLQVRCERPVNCQWGPYGEWSECDGCTKTQRRSRPILVYAQFGGTPCSGQATQMQSCTPKQGCPLEHGCGDRFRCFSGKCISMALVCNGDQDCEEDGLDEQNCEESTSTTVCDDDRVPPNVELTGRGFDVLTGNLRGGVINTKSFGGQCRKTFSGDSRFFYRLPQSLIGYTFQVKIENDFSDEVFESSWSYVKHTENRQNSNEGHYYEIFHDEVSKKRSHRLIIIKNDVEVAQFQNGPPAYVPISEEFWKALSTLPTVYDYASYLSLIERYGTHFLSEGTLGGQYQFLLGIDFAFEKQISSFKKDFHECVKKKFWFLFFSWTKETCHSFWDAATTGNGPGDWHRSTPFDSKVEGGDPAFVAGLKSVDLNNPVANLDRYKKWAGSVKTFPSVIKPKLRPLYELVKEVPCAAVKRLHLKRAIEAYQTQQHPCHCKPCQNNGLPVLSGMSCTCVCKKNTTGLACEQGTALDEQPGVIHGSWTCWSAWSRCQEGQRSRTRTCSNPYPSGGGKHCIGEPTERKPCEDEDLEHLRSMEPHCFDASLSPAESCKTPPPLVNGYVLDPKDVNPVGSKVTYTCVEGYHIVGDNIAECTADKTWKRSKMECRSTVCMAPPLQYDVTATPWKLTYQIGEMITLSCPAGRVREGASEIQCDSSLNWSPQPEDVKCIVLPTRPPELTNSRCKPWEKLERSRCVCKLPYECSSSLEVCATNLDRDRTHRLSVCKMKAMVCLGQRYTLADDSACQWPSQDPAPCPKCQLWETCDEQTSKCRCRETTECSEPGALLCTQSGAEDTVSTTMSECEAGLRRCRGEKVSVVSLKPCHS</sequence>
<evidence type="ECO:0000256" key="25">
    <source>
        <dbReference type="PROSITE-ProRule" id="PRU00302"/>
    </source>
</evidence>
<dbReference type="GO" id="GO:0045087">
    <property type="term" value="P:innate immune response"/>
    <property type="evidence" value="ECO:0007669"/>
    <property type="project" value="UniProtKB-KW"/>
</dbReference>
<dbReference type="CDD" id="cd00033">
    <property type="entry name" value="CCP"/>
    <property type="match status" value="2"/>
</dbReference>
<evidence type="ECO:0000256" key="2">
    <source>
        <dbReference type="ARBA" id="ARBA00004613"/>
    </source>
</evidence>
<dbReference type="InterPro" id="IPR048831">
    <property type="entry name" value="C8A_B_C6_EGF-like"/>
</dbReference>
<dbReference type="Proteomes" id="UP000824540">
    <property type="component" value="Unassembled WGS sequence"/>
</dbReference>
<dbReference type="GO" id="GO:0005576">
    <property type="term" value="C:extracellular region"/>
    <property type="evidence" value="ECO:0007669"/>
    <property type="project" value="UniProtKB-SubCell"/>
</dbReference>
<evidence type="ECO:0000259" key="26">
    <source>
        <dbReference type="PROSITE" id="PS50923"/>
    </source>
</evidence>
<evidence type="ECO:0000256" key="10">
    <source>
        <dbReference type="ARBA" id="ARBA00022692"/>
    </source>
</evidence>
<dbReference type="FunFam" id="2.20.100.10:FF:000001">
    <property type="entry name" value="semaphorin-5A isoform X1"/>
    <property type="match status" value="1"/>
</dbReference>
<evidence type="ECO:0000256" key="23">
    <source>
        <dbReference type="ARBA" id="ARBA00093478"/>
    </source>
</evidence>
<keyword evidence="10" id="KW-0812">Transmembrane</keyword>
<keyword evidence="14" id="KW-0391">Immunity</keyword>
<dbReference type="InterPro" id="IPR048825">
    <property type="entry name" value="C7_KAZAL"/>
</dbReference>
<dbReference type="Pfam" id="PF00057">
    <property type="entry name" value="Ldl_recept_a"/>
    <property type="match status" value="1"/>
</dbReference>
<keyword evidence="6" id="KW-0245">EGF-like domain</keyword>
<keyword evidence="4" id="KW-1134">Transmembrane beta strand</keyword>
<keyword evidence="7" id="KW-1052">Target cell membrane</keyword>
<dbReference type="SUPFAM" id="SSF57424">
    <property type="entry name" value="LDL receptor-like module"/>
    <property type="match status" value="1"/>
</dbReference>
<dbReference type="Pfam" id="PF00090">
    <property type="entry name" value="TSP_1"/>
    <property type="match status" value="2"/>
</dbReference>
<dbReference type="Pfam" id="PF01823">
    <property type="entry name" value="MACPF"/>
    <property type="match status" value="1"/>
</dbReference>
<evidence type="ECO:0000256" key="15">
    <source>
        <dbReference type="ARBA" id="ARBA00022875"/>
    </source>
</evidence>
<comment type="function">
    <text evidence="22">Component of the membrane attack complex (MAC), a multiprotein complex activated by the complement cascade, which inserts into a target cell membrane and forms a pore, leading to target cell membrane rupture and cell lysis. The MAC is initiated by proteolytic cleavage of C5 into complement C5b in response to the classical, alternative, lectin and GZMK complement pathways. The complement pathways consist in a cascade of proteins that leads to phagocytosis and breakdown of pathogens and signaling that strengthens the adaptive immune system. C7 serves as a membrane anchor. During MAC assembly, associates with C5b and C6 to form the C5b-7 complex, a key lipophilic precursor of the MAC complex, which associates with the outer leaflet and reduces the energy for membrane bending.</text>
</comment>
<keyword evidence="16" id="KW-0473">Membrane attack complex</keyword>
<evidence type="ECO:0000256" key="14">
    <source>
        <dbReference type="ARBA" id="ARBA00022859"/>
    </source>
</evidence>
<evidence type="ECO:0000256" key="7">
    <source>
        <dbReference type="ARBA" id="ARBA00022537"/>
    </source>
</evidence>
<comment type="caution">
    <text evidence="28">The sequence shown here is derived from an EMBL/GenBank/DDBJ whole genome shotgun (WGS) entry which is preliminary data.</text>
</comment>
<dbReference type="PROSITE" id="PS50923">
    <property type="entry name" value="SUSHI"/>
    <property type="match status" value="2"/>
</dbReference>
<keyword evidence="18 25" id="KW-1015">Disulfide bond</keyword>
<keyword evidence="11" id="KW-0732">Signal</keyword>
<evidence type="ECO:0000256" key="9">
    <source>
        <dbReference type="ARBA" id="ARBA00022659"/>
    </source>
</evidence>
<feature type="domain" description="Sushi" evidence="26">
    <location>
        <begin position="657"/>
        <end position="718"/>
    </location>
</feature>
<dbReference type="OrthoDB" id="504708at2759"/>
<dbReference type="PANTHER" id="PTHR45742:SF2">
    <property type="entry name" value="COMPLEMENT COMPONENT C7"/>
    <property type="match status" value="1"/>
</dbReference>
<feature type="domain" description="Sushi" evidence="26">
    <location>
        <begin position="597"/>
        <end position="656"/>
    </location>
</feature>
<dbReference type="SMART" id="SM00192">
    <property type="entry name" value="LDLa"/>
    <property type="match status" value="1"/>
</dbReference>
<dbReference type="GO" id="GO:0044218">
    <property type="term" value="C:other organism cell membrane"/>
    <property type="evidence" value="ECO:0007669"/>
    <property type="project" value="UniProtKB-KW"/>
</dbReference>
<dbReference type="SMART" id="SM00209">
    <property type="entry name" value="TSP1"/>
    <property type="match status" value="2"/>
</dbReference>
<keyword evidence="17" id="KW-0472">Membrane</keyword>
<dbReference type="SUPFAM" id="SSF57535">
    <property type="entry name" value="Complement control module/SCR domain"/>
    <property type="match status" value="2"/>
</dbReference>
<comment type="subunit">
    <text evidence="23">Monomer or dimer; as a C5b-7 complex it can also form multimeric rosettes. Component of the membrane attack complex (MAC), composed of complement C5b, C6, C7, C8A, C8B, C8G and multiple copies of the pore-forming subunit C9.</text>
</comment>
<keyword evidence="19" id="KW-0325">Glycoprotein</keyword>
<dbReference type="Gene3D" id="3.30.60.30">
    <property type="match status" value="2"/>
</dbReference>
<protein>
    <recommendedName>
        <fullName evidence="21">Complement component C7</fullName>
    </recommendedName>
</protein>
<dbReference type="InterPro" id="IPR036055">
    <property type="entry name" value="LDL_receptor-like_sf"/>
</dbReference>
<dbReference type="SMART" id="SM00057">
    <property type="entry name" value="FIMAC"/>
    <property type="match status" value="2"/>
</dbReference>
<dbReference type="InterPro" id="IPR002172">
    <property type="entry name" value="LDrepeatLR_classA_rpt"/>
</dbReference>
<evidence type="ECO:0000256" key="24">
    <source>
        <dbReference type="PROSITE-ProRule" id="PRU00124"/>
    </source>
</evidence>
<dbReference type="InterPro" id="IPR003884">
    <property type="entry name" value="FacI_MAC"/>
</dbReference>
<dbReference type="GO" id="GO:0005579">
    <property type="term" value="C:membrane attack complex"/>
    <property type="evidence" value="ECO:0007669"/>
    <property type="project" value="UniProtKB-KW"/>
</dbReference>
<dbReference type="Gene3D" id="2.10.70.10">
    <property type="entry name" value="Complement Module, domain 1"/>
    <property type="match status" value="2"/>
</dbReference>
<dbReference type="InterPro" id="IPR000436">
    <property type="entry name" value="Sushi_SCR_CCP_dom"/>
</dbReference>
<dbReference type="Pfam" id="PF21330">
    <property type="entry name" value="Kazal_C7"/>
    <property type="match status" value="1"/>
</dbReference>
<dbReference type="PROSITE" id="PS00279">
    <property type="entry name" value="MACPF_1"/>
    <property type="match status" value="1"/>
</dbReference>
<dbReference type="InterPro" id="IPR020864">
    <property type="entry name" value="MACPF"/>
</dbReference>
<dbReference type="SUPFAM" id="SSF82895">
    <property type="entry name" value="TSP-1 type 1 repeat"/>
    <property type="match status" value="2"/>
</dbReference>
<dbReference type="Pfam" id="PF00084">
    <property type="entry name" value="Sushi"/>
    <property type="match status" value="2"/>
</dbReference>
<dbReference type="Pfam" id="PF21195">
    <property type="entry name" value="EGF_C8A_B_C6"/>
    <property type="match status" value="1"/>
</dbReference>
<evidence type="ECO:0000256" key="3">
    <source>
        <dbReference type="ARBA" id="ARBA00009214"/>
    </source>
</evidence>
<evidence type="ECO:0000256" key="1">
    <source>
        <dbReference type="ARBA" id="ARBA00004276"/>
    </source>
</evidence>
<dbReference type="AlphaFoldDB" id="A0A8T2N9T3"/>